<dbReference type="EC" id="1.8.1.4" evidence="10"/>
<protein>
    <submittedName>
        <fullName evidence="10">Dihydrolipoyl dehydrogenase</fullName>
        <ecNumber evidence="10">1.8.1.4</ecNumber>
    </submittedName>
</protein>
<keyword evidence="2" id="KW-0285">Flavoprotein</keyword>
<reference evidence="10 11" key="1">
    <citation type="journal article" date="2019" name="ISME J.">
        <title>Insights into ecological role of a new deltaproteobacterial order Candidatus Acidulodesulfobacterales by metagenomics and metatranscriptomics.</title>
        <authorList>
            <person name="Tan S."/>
            <person name="Liu J."/>
            <person name="Fang Y."/>
            <person name="Hedlund B.P."/>
            <person name="Lian Z.H."/>
            <person name="Huang L.Y."/>
            <person name="Li J.T."/>
            <person name="Huang L.N."/>
            <person name="Li W.J."/>
            <person name="Jiang H.C."/>
            <person name="Dong H.L."/>
            <person name="Shu W.S."/>
        </authorList>
    </citation>
    <scope>NUCLEOTIDE SEQUENCE [LARGE SCALE GENOMIC DNA]</scope>
    <source>
        <strain evidence="10">AP2</strain>
    </source>
</reference>
<evidence type="ECO:0000259" key="9">
    <source>
        <dbReference type="Pfam" id="PF07992"/>
    </source>
</evidence>
<dbReference type="Pfam" id="PF02852">
    <property type="entry name" value="Pyr_redox_dim"/>
    <property type="match status" value="1"/>
</dbReference>
<dbReference type="InterPro" id="IPR036188">
    <property type="entry name" value="FAD/NAD-bd_sf"/>
</dbReference>
<feature type="binding site" evidence="6">
    <location>
        <position position="276"/>
    </location>
    <ligand>
        <name>NAD(+)</name>
        <dbReference type="ChEBI" id="CHEBI:57540"/>
    </ligand>
</feature>
<name>A0A519BFP9_ACIG2</name>
<comment type="similarity">
    <text evidence="1">Belongs to the class-I pyridine nucleotide-disulfide oxidoreductase family.</text>
</comment>
<dbReference type="InterPro" id="IPR004099">
    <property type="entry name" value="Pyr_nucl-diS_OxRdtase_dimer"/>
</dbReference>
<evidence type="ECO:0000313" key="11">
    <source>
        <dbReference type="Proteomes" id="UP000316562"/>
    </source>
</evidence>
<dbReference type="InterPro" id="IPR050151">
    <property type="entry name" value="Class-I_Pyr_Nuc-Dis_Oxidored"/>
</dbReference>
<sequence length="466" mass="50866">MEHVDLLTIGAGGGGYPAAFRLARAGKKAVMIDSKGVMSGNCLEQGCVPSKTVREAIEVYKLAKQREYFGLKGDNIGFDYSKIIDFKDNVQKFRYAQHAKELEEASENLKLIKGTASFVDKHTVKVITEDSEIMYHADNIIIASGAEPYILPIDGAEHCITSTDLYILNTKIKTLPRSIAILGAGYIGVETATFFGELGVDVTIIQRSKRILTAMDERFALLLQNSLDPKIKLELGTEIKKVEKADVNGGYNYNVSYMKDGILKTINADLVLMGYGRKPVIPEGTVKIGIDFDARGRIKINGAIQTNIPHIYASGDVNGLSMLFHSAERQSLVCANNIFAGNTPIDYMDFNAVPTTVFTFPKAAYAGILPAQAEKTGIDILECSYDFVVDAKAQIYNELNGEIREFFDAKTLKIIGAWVIGIDAELLIGELVTAIQNSLDVHTVASLPNQHPTSSEGVAKAARKLL</sequence>
<gene>
    <name evidence="10" type="ORF">EVJ46_07800</name>
</gene>
<evidence type="ECO:0000256" key="4">
    <source>
        <dbReference type="ARBA" id="ARBA00023027"/>
    </source>
</evidence>
<feature type="disulfide bond" description="Redox-active" evidence="7">
    <location>
        <begin position="42"/>
        <end position="47"/>
    </location>
</feature>
<dbReference type="EMBL" id="SGBC01000003">
    <property type="protein sequence ID" value="RZD16084.1"/>
    <property type="molecule type" value="Genomic_DNA"/>
</dbReference>
<keyword evidence="4 6" id="KW-0520">NAD</keyword>
<dbReference type="GO" id="GO:0006103">
    <property type="term" value="P:2-oxoglutarate metabolic process"/>
    <property type="evidence" value="ECO:0007669"/>
    <property type="project" value="TreeGrafter"/>
</dbReference>
<evidence type="ECO:0000256" key="3">
    <source>
        <dbReference type="ARBA" id="ARBA00022827"/>
    </source>
</evidence>
<dbReference type="Pfam" id="PF07992">
    <property type="entry name" value="Pyr_redox_2"/>
    <property type="match status" value="1"/>
</dbReference>
<dbReference type="Proteomes" id="UP000316562">
    <property type="component" value="Unassembled WGS sequence"/>
</dbReference>
<dbReference type="GO" id="GO:0004148">
    <property type="term" value="F:dihydrolipoyl dehydrogenase (NADH) activity"/>
    <property type="evidence" value="ECO:0007669"/>
    <property type="project" value="UniProtKB-EC"/>
</dbReference>
<dbReference type="NCBIfam" id="NF004943">
    <property type="entry name" value="PRK06292.2-1"/>
    <property type="match status" value="1"/>
</dbReference>
<evidence type="ECO:0000256" key="7">
    <source>
        <dbReference type="PIRSR" id="PIRSR000350-4"/>
    </source>
</evidence>
<dbReference type="PRINTS" id="PR00368">
    <property type="entry name" value="FADPNR"/>
</dbReference>
<dbReference type="InterPro" id="IPR001100">
    <property type="entry name" value="Pyr_nuc-diS_OxRdtase"/>
</dbReference>
<feature type="domain" description="FAD/NAD(P)-binding" evidence="9">
    <location>
        <begin position="5"/>
        <end position="330"/>
    </location>
</feature>
<feature type="active site" description="Proton acceptor" evidence="5">
    <location>
        <position position="451"/>
    </location>
</feature>
<dbReference type="GO" id="GO:0050660">
    <property type="term" value="F:flavin adenine dinucleotide binding"/>
    <property type="evidence" value="ECO:0007669"/>
    <property type="project" value="TreeGrafter"/>
</dbReference>
<feature type="binding site" evidence="6">
    <location>
        <position position="316"/>
    </location>
    <ligand>
        <name>FAD</name>
        <dbReference type="ChEBI" id="CHEBI:57692"/>
    </ligand>
</feature>
<accession>A0A519BFP9</accession>
<dbReference type="AlphaFoldDB" id="A0A519BFP9"/>
<dbReference type="PANTHER" id="PTHR22912:SF151">
    <property type="entry name" value="DIHYDROLIPOYL DEHYDROGENASE, MITOCHONDRIAL"/>
    <property type="match status" value="1"/>
</dbReference>
<feature type="binding site" evidence="6">
    <location>
        <begin position="322"/>
        <end position="325"/>
    </location>
    <ligand>
        <name>FAD</name>
        <dbReference type="ChEBI" id="CHEBI:57692"/>
    </ligand>
</feature>
<evidence type="ECO:0000313" key="10">
    <source>
        <dbReference type="EMBL" id="RZD16084.1"/>
    </source>
</evidence>
<dbReference type="PIRSF" id="PIRSF000350">
    <property type="entry name" value="Mercury_reductase_MerA"/>
    <property type="match status" value="1"/>
</dbReference>
<evidence type="ECO:0000259" key="8">
    <source>
        <dbReference type="Pfam" id="PF02852"/>
    </source>
</evidence>
<comment type="caution">
    <text evidence="10">The sequence shown here is derived from an EMBL/GenBank/DDBJ whole genome shotgun (WGS) entry which is preliminary data.</text>
</comment>
<dbReference type="InterPro" id="IPR016156">
    <property type="entry name" value="FAD/NAD-linked_Rdtase_dimer_sf"/>
</dbReference>
<organism evidence="10 11">
    <name type="scientific">Acididesulfobacter guangdongensis</name>
    <dbReference type="NCBI Taxonomy" id="2597225"/>
    <lineage>
        <taxon>Bacteria</taxon>
        <taxon>Deltaproteobacteria</taxon>
        <taxon>Candidatus Acidulodesulfobacterales</taxon>
        <taxon>Candidatus Acididesulfobacter</taxon>
    </lineage>
</organism>
<dbReference type="PANTHER" id="PTHR22912">
    <property type="entry name" value="DISULFIDE OXIDOREDUCTASE"/>
    <property type="match status" value="1"/>
</dbReference>
<comment type="cofactor">
    <cofactor evidence="6">
        <name>FAD</name>
        <dbReference type="ChEBI" id="CHEBI:57692"/>
    </cofactor>
    <text evidence="6">Binds 1 FAD per subunit.</text>
</comment>
<keyword evidence="3 6" id="KW-0274">FAD</keyword>
<feature type="binding site" evidence="6">
    <location>
        <position position="51"/>
    </location>
    <ligand>
        <name>FAD</name>
        <dbReference type="ChEBI" id="CHEBI:57692"/>
    </ligand>
</feature>
<dbReference type="InterPro" id="IPR023753">
    <property type="entry name" value="FAD/NAD-binding_dom"/>
</dbReference>
<feature type="binding site" evidence="6">
    <location>
        <begin position="183"/>
        <end position="190"/>
    </location>
    <ligand>
        <name>NAD(+)</name>
        <dbReference type="ChEBI" id="CHEBI:57540"/>
    </ligand>
</feature>
<evidence type="ECO:0000256" key="5">
    <source>
        <dbReference type="PIRSR" id="PIRSR000350-2"/>
    </source>
</evidence>
<dbReference type="PRINTS" id="PR00411">
    <property type="entry name" value="PNDRDTASEI"/>
</dbReference>
<evidence type="ECO:0000256" key="6">
    <source>
        <dbReference type="PIRSR" id="PIRSR000350-3"/>
    </source>
</evidence>
<feature type="domain" description="Pyridine nucleotide-disulphide oxidoreductase dimerisation" evidence="8">
    <location>
        <begin position="353"/>
        <end position="461"/>
    </location>
</feature>
<dbReference type="SUPFAM" id="SSF51905">
    <property type="entry name" value="FAD/NAD(P)-binding domain"/>
    <property type="match status" value="1"/>
</dbReference>
<keyword evidence="6" id="KW-0547">Nucleotide-binding</keyword>
<dbReference type="Gene3D" id="3.30.390.30">
    <property type="match status" value="1"/>
</dbReference>
<keyword evidence="10" id="KW-0560">Oxidoreductase</keyword>
<evidence type="ECO:0000256" key="2">
    <source>
        <dbReference type="ARBA" id="ARBA00022630"/>
    </source>
</evidence>
<proteinExistence type="inferred from homology"/>
<dbReference type="Gene3D" id="3.50.50.60">
    <property type="entry name" value="FAD/NAD(P)-binding domain"/>
    <property type="match status" value="2"/>
</dbReference>
<dbReference type="SUPFAM" id="SSF55424">
    <property type="entry name" value="FAD/NAD-linked reductases, dimerisation (C-terminal) domain"/>
    <property type="match status" value="1"/>
</dbReference>
<evidence type="ECO:0000256" key="1">
    <source>
        <dbReference type="ARBA" id="ARBA00007532"/>
    </source>
</evidence>